<gene>
    <name evidence="2" type="ORF">K432DRAFT_442983</name>
</gene>
<evidence type="ECO:0000256" key="1">
    <source>
        <dbReference type="SAM" id="SignalP"/>
    </source>
</evidence>
<sequence>MPITELALLRLLPPALFSTSTISPSVLSKLASAKNLMESFTNYKFYYLRQIEDPTLVYVLGEWNSLAQHMEDFIPGEKNQEALKSLEGEIEVVWLEHFDMEHANWPVEALEQGAVLSIARHFVKSAQVQPFKSTFNHNKKYLEAYISQGSIGGGWRVDKDEDGKEEFVLFCPWKDIDEHMEFQNAEGFAEYAGIREFVEGVDVRHVRVMEVVGRESEGAS</sequence>
<name>A0A8E2EBC8_9PEZI</name>
<dbReference type="PANTHER" id="PTHR42052:SF1">
    <property type="entry name" value="ABM DOMAIN-CONTAINING PROTEIN"/>
    <property type="match status" value="1"/>
</dbReference>
<keyword evidence="1" id="KW-0732">Signal</keyword>
<dbReference type="AlphaFoldDB" id="A0A8E2EBC8"/>
<accession>A0A8E2EBC8</accession>
<dbReference type="PANTHER" id="PTHR42052">
    <property type="entry name" value="ABM DOMAIN-CONTAINING PROTEIN"/>
    <property type="match status" value="1"/>
</dbReference>
<evidence type="ECO:0008006" key="4">
    <source>
        <dbReference type="Google" id="ProtNLM"/>
    </source>
</evidence>
<protein>
    <recommendedName>
        <fullName evidence="4">ABM domain-containing protein</fullName>
    </recommendedName>
</protein>
<dbReference type="OrthoDB" id="3542212at2759"/>
<feature type="signal peptide" evidence="1">
    <location>
        <begin position="1"/>
        <end position="18"/>
    </location>
</feature>
<proteinExistence type="predicted"/>
<reference evidence="2 3" key="1">
    <citation type="journal article" date="2016" name="Nat. Commun.">
        <title>Ectomycorrhizal ecology is imprinted in the genome of the dominant symbiotic fungus Cenococcum geophilum.</title>
        <authorList>
            <consortium name="DOE Joint Genome Institute"/>
            <person name="Peter M."/>
            <person name="Kohler A."/>
            <person name="Ohm R.A."/>
            <person name="Kuo A."/>
            <person name="Krutzmann J."/>
            <person name="Morin E."/>
            <person name="Arend M."/>
            <person name="Barry K.W."/>
            <person name="Binder M."/>
            <person name="Choi C."/>
            <person name="Clum A."/>
            <person name="Copeland A."/>
            <person name="Grisel N."/>
            <person name="Haridas S."/>
            <person name="Kipfer T."/>
            <person name="LaButti K."/>
            <person name="Lindquist E."/>
            <person name="Lipzen A."/>
            <person name="Maire R."/>
            <person name="Meier B."/>
            <person name="Mihaltcheva S."/>
            <person name="Molinier V."/>
            <person name="Murat C."/>
            <person name="Poggeler S."/>
            <person name="Quandt C.A."/>
            <person name="Sperisen C."/>
            <person name="Tritt A."/>
            <person name="Tisserant E."/>
            <person name="Crous P.W."/>
            <person name="Henrissat B."/>
            <person name="Nehls U."/>
            <person name="Egli S."/>
            <person name="Spatafora J.W."/>
            <person name="Grigoriev I.V."/>
            <person name="Martin F.M."/>
        </authorList>
    </citation>
    <scope>NUCLEOTIDE SEQUENCE [LARGE SCALE GENOMIC DNA]</scope>
    <source>
        <strain evidence="2 3">CBS 459.81</strain>
    </source>
</reference>
<dbReference type="Gene3D" id="3.30.70.100">
    <property type="match status" value="2"/>
</dbReference>
<dbReference type="Proteomes" id="UP000250266">
    <property type="component" value="Unassembled WGS sequence"/>
</dbReference>
<evidence type="ECO:0000313" key="3">
    <source>
        <dbReference type="Proteomes" id="UP000250266"/>
    </source>
</evidence>
<evidence type="ECO:0000313" key="2">
    <source>
        <dbReference type="EMBL" id="OCK80685.1"/>
    </source>
</evidence>
<keyword evidence="3" id="KW-1185">Reference proteome</keyword>
<organism evidence="2 3">
    <name type="scientific">Lepidopterella palustris CBS 459.81</name>
    <dbReference type="NCBI Taxonomy" id="1314670"/>
    <lineage>
        <taxon>Eukaryota</taxon>
        <taxon>Fungi</taxon>
        <taxon>Dikarya</taxon>
        <taxon>Ascomycota</taxon>
        <taxon>Pezizomycotina</taxon>
        <taxon>Dothideomycetes</taxon>
        <taxon>Pleosporomycetidae</taxon>
        <taxon>Mytilinidiales</taxon>
        <taxon>Argynnaceae</taxon>
        <taxon>Lepidopterella</taxon>
    </lineage>
</organism>
<feature type="chain" id="PRO_5034758166" description="ABM domain-containing protein" evidence="1">
    <location>
        <begin position="19"/>
        <end position="220"/>
    </location>
</feature>
<dbReference type="EMBL" id="KV744950">
    <property type="protein sequence ID" value="OCK80685.1"/>
    <property type="molecule type" value="Genomic_DNA"/>
</dbReference>